<dbReference type="RefSeq" id="WP_260651864.1">
    <property type="nucleotide sequence ID" value="NZ_CP104275.1"/>
</dbReference>
<proteinExistence type="predicted"/>
<reference evidence="2" key="1">
    <citation type="submission" date="2022-09" db="EMBL/GenBank/DDBJ databases">
        <title>Novel species in genus Arthrobacter.</title>
        <authorList>
            <person name="Liu Y."/>
        </authorList>
    </citation>
    <scope>NUCLEOTIDE SEQUENCE</scope>
    <source>
        <strain evidence="2">Zg-Y815</strain>
    </source>
</reference>
<name>A0ABY5YNQ7_9MICC</name>
<evidence type="ECO:0000313" key="2">
    <source>
        <dbReference type="EMBL" id="UWX96558.1"/>
    </source>
</evidence>
<organism evidence="2 3">
    <name type="scientific">Arthrobacter zhaoxinii</name>
    <dbReference type="NCBI Taxonomy" id="2964616"/>
    <lineage>
        <taxon>Bacteria</taxon>
        <taxon>Bacillati</taxon>
        <taxon>Actinomycetota</taxon>
        <taxon>Actinomycetes</taxon>
        <taxon>Micrococcales</taxon>
        <taxon>Micrococcaceae</taxon>
        <taxon>Arthrobacter</taxon>
    </lineage>
</organism>
<gene>
    <name evidence="2" type="ORF">N2K95_12985</name>
</gene>
<sequence>MGPGSGKSAGPATTPWRTPPPGIIRAAGAAWLVAALLVAVAGVSFIVSARTQHQDSAALTLLGILALVLAAVSAYSVLRLRSGKRSARETLSSIGVIAGFPFLFRGPALVAVGVVLLACTALLWLPQSNKYFQLRDPKKRKARRPR</sequence>
<feature type="transmembrane region" description="Helical" evidence="1">
    <location>
        <begin position="59"/>
        <end position="78"/>
    </location>
</feature>
<keyword evidence="1" id="KW-0812">Transmembrane</keyword>
<evidence type="ECO:0000313" key="3">
    <source>
        <dbReference type="Proteomes" id="UP001059859"/>
    </source>
</evidence>
<dbReference type="EMBL" id="CP104275">
    <property type="protein sequence ID" value="UWX96558.1"/>
    <property type="molecule type" value="Genomic_DNA"/>
</dbReference>
<protein>
    <recommendedName>
        <fullName evidence="4">Integral membrane protein</fullName>
    </recommendedName>
</protein>
<feature type="transmembrane region" description="Helical" evidence="1">
    <location>
        <begin position="23"/>
        <end position="47"/>
    </location>
</feature>
<keyword evidence="1" id="KW-1133">Transmembrane helix</keyword>
<keyword evidence="1" id="KW-0472">Membrane</keyword>
<evidence type="ECO:0008006" key="4">
    <source>
        <dbReference type="Google" id="ProtNLM"/>
    </source>
</evidence>
<feature type="transmembrane region" description="Helical" evidence="1">
    <location>
        <begin position="98"/>
        <end position="125"/>
    </location>
</feature>
<dbReference type="Proteomes" id="UP001059859">
    <property type="component" value="Chromosome"/>
</dbReference>
<evidence type="ECO:0000256" key="1">
    <source>
        <dbReference type="SAM" id="Phobius"/>
    </source>
</evidence>
<accession>A0ABY5YNQ7</accession>
<keyword evidence="3" id="KW-1185">Reference proteome</keyword>